<protein>
    <recommendedName>
        <fullName evidence="2">SWR1-complex protein 5</fullName>
    </recommendedName>
</protein>
<dbReference type="AlphaFoldDB" id="A0A0A1TI73"/>
<dbReference type="HOGENOM" id="CLU_062474_0_0_1"/>
<evidence type="ECO:0000256" key="3">
    <source>
        <dbReference type="SAM" id="MobiDB-lite"/>
    </source>
</evidence>
<evidence type="ECO:0000259" key="4">
    <source>
        <dbReference type="PROSITE" id="PS51279"/>
    </source>
</evidence>
<feature type="region of interest" description="Disordered" evidence="3">
    <location>
        <begin position="200"/>
        <end position="220"/>
    </location>
</feature>
<evidence type="ECO:0000313" key="5">
    <source>
        <dbReference type="EMBL" id="CEJ89392.1"/>
    </source>
</evidence>
<reference evidence="5 6" key="1">
    <citation type="journal article" date="2015" name="Genome Announc.">
        <title>Draft Genome Sequence and Gene Annotation of the Entomopathogenic Fungus Verticillium hemipterigenum.</title>
        <authorList>
            <person name="Horn F."/>
            <person name="Habel A."/>
            <person name="Scharf D.H."/>
            <person name="Dworschak J."/>
            <person name="Brakhage A.A."/>
            <person name="Guthke R."/>
            <person name="Hertweck C."/>
            <person name="Linde J."/>
        </authorList>
    </citation>
    <scope>NUCLEOTIDE SEQUENCE [LARGE SCALE GENOMIC DNA]</scope>
</reference>
<proteinExistence type="inferred from homology"/>
<name>A0A0A1TI73_9HYPO</name>
<dbReference type="PANTHER" id="PTHR48407:SF1">
    <property type="entry name" value="CRANIOFACIAL DEVELOPMENT PROTEIN 1"/>
    <property type="match status" value="1"/>
</dbReference>
<feature type="region of interest" description="Disordered" evidence="3">
    <location>
        <begin position="1"/>
        <end position="111"/>
    </location>
</feature>
<keyword evidence="6" id="KW-1185">Reference proteome</keyword>
<evidence type="ECO:0000256" key="1">
    <source>
        <dbReference type="ARBA" id="ARBA00010465"/>
    </source>
</evidence>
<dbReference type="InterPro" id="IPR011421">
    <property type="entry name" value="BCNT-C"/>
</dbReference>
<feature type="compositionally biased region" description="Basic residues" evidence="3">
    <location>
        <begin position="72"/>
        <end position="81"/>
    </location>
</feature>
<gene>
    <name evidence="5" type="ORF">VHEMI05236</name>
</gene>
<evidence type="ECO:0000313" key="6">
    <source>
        <dbReference type="Proteomes" id="UP000039046"/>
    </source>
</evidence>
<dbReference type="PROSITE" id="PS51279">
    <property type="entry name" value="BCNT_C"/>
    <property type="match status" value="1"/>
</dbReference>
<sequence length="320" mass="35020">MSHDLLHEDEDEHYNSAEDSDFAPEDAADVGSEGSDSDRENSGPAKQKSAVATTEETDADYNNSGDEAIITKGRKKLKKTKNNHDDDDEEGGEGGLIKTRRQRAAEKEEESVLANLGPVTIDVDAVWAQMISGQPIIPERPKTPDSTAADADTKSPLATKSPANGSPAMIRIKRKYNFAGRVHTEEKLVARDSAEAKLYLASQEGQEEGDASPPKRVTKKAFRSMFEPLGDISSKRSDLNLSMAARMQAAKDAQAKKLTTVEKSRMDWAGFVDKEGIKDELELAGKSKTSYAARQDFLARSEAIREEDARKARFASRTQA</sequence>
<feature type="domain" description="BCNT-C" evidence="4">
    <location>
        <begin position="238"/>
        <end position="319"/>
    </location>
</feature>
<dbReference type="InterPro" id="IPR027124">
    <property type="entry name" value="Swc5/CFDP1/2"/>
</dbReference>
<organism evidence="5 6">
    <name type="scientific">[Torrubiella] hemipterigena</name>
    <dbReference type="NCBI Taxonomy" id="1531966"/>
    <lineage>
        <taxon>Eukaryota</taxon>
        <taxon>Fungi</taxon>
        <taxon>Dikarya</taxon>
        <taxon>Ascomycota</taxon>
        <taxon>Pezizomycotina</taxon>
        <taxon>Sordariomycetes</taxon>
        <taxon>Hypocreomycetidae</taxon>
        <taxon>Hypocreales</taxon>
        <taxon>Clavicipitaceae</taxon>
        <taxon>Clavicipitaceae incertae sedis</taxon>
        <taxon>'Torrubiella' clade</taxon>
    </lineage>
</organism>
<dbReference type="Pfam" id="PF07572">
    <property type="entry name" value="BCNT"/>
    <property type="match status" value="1"/>
</dbReference>
<dbReference type="Proteomes" id="UP000039046">
    <property type="component" value="Unassembled WGS sequence"/>
</dbReference>
<accession>A0A0A1TI73</accession>
<dbReference type="STRING" id="1531966.A0A0A1TI73"/>
<dbReference type="EMBL" id="CDHN01000002">
    <property type="protein sequence ID" value="CEJ89392.1"/>
    <property type="molecule type" value="Genomic_DNA"/>
</dbReference>
<evidence type="ECO:0000256" key="2">
    <source>
        <dbReference type="ARBA" id="ARBA00019138"/>
    </source>
</evidence>
<feature type="compositionally biased region" description="Acidic residues" evidence="3">
    <location>
        <begin position="7"/>
        <end position="28"/>
    </location>
</feature>
<comment type="similarity">
    <text evidence="1">Belongs to the SWC5 family.</text>
</comment>
<feature type="region of interest" description="Disordered" evidence="3">
    <location>
        <begin position="135"/>
        <end position="168"/>
    </location>
</feature>
<feature type="compositionally biased region" description="Polar residues" evidence="3">
    <location>
        <begin position="50"/>
        <end position="65"/>
    </location>
</feature>
<dbReference type="PANTHER" id="PTHR48407">
    <property type="entry name" value="CRANIOFACIAL DEVELOPMENT PROTEIN 1"/>
    <property type="match status" value="1"/>
</dbReference>
<dbReference type="OrthoDB" id="445677at2759"/>
<dbReference type="GO" id="GO:0000812">
    <property type="term" value="C:Swr1 complex"/>
    <property type="evidence" value="ECO:0007669"/>
    <property type="project" value="TreeGrafter"/>
</dbReference>